<feature type="chain" id="PRO_5038083749" description="Outer membrane protein beta-barrel domain-containing protein" evidence="1">
    <location>
        <begin position="20"/>
        <end position="160"/>
    </location>
</feature>
<name>A0A951IZ72_9BACT</name>
<dbReference type="Proteomes" id="UP000727490">
    <property type="component" value="Unassembled WGS sequence"/>
</dbReference>
<gene>
    <name evidence="2" type="ORF">EGN73_14475</name>
</gene>
<evidence type="ECO:0000256" key="1">
    <source>
        <dbReference type="SAM" id="SignalP"/>
    </source>
</evidence>
<evidence type="ECO:0008006" key="4">
    <source>
        <dbReference type="Google" id="ProtNLM"/>
    </source>
</evidence>
<organism evidence="2 3">
    <name type="scientific">Arthrospiribacter ruber</name>
    <dbReference type="NCBI Taxonomy" id="2487934"/>
    <lineage>
        <taxon>Bacteria</taxon>
        <taxon>Pseudomonadati</taxon>
        <taxon>Bacteroidota</taxon>
        <taxon>Cytophagia</taxon>
        <taxon>Cytophagales</taxon>
        <taxon>Cyclobacteriaceae</taxon>
        <taxon>Arthrospiribacter</taxon>
    </lineage>
</organism>
<evidence type="ECO:0000313" key="2">
    <source>
        <dbReference type="EMBL" id="MBW3469004.1"/>
    </source>
</evidence>
<accession>A0A951IZ72</accession>
<protein>
    <recommendedName>
        <fullName evidence="4">Outer membrane protein beta-barrel domain-containing protein</fullName>
    </recommendedName>
</protein>
<dbReference type="AlphaFoldDB" id="A0A951IZ72"/>
<evidence type="ECO:0000313" key="3">
    <source>
        <dbReference type="Proteomes" id="UP000727490"/>
    </source>
</evidence>
<feature type="signal peptide" evidence="1">
    <location>
        <begin position="1"/>
        <end position="19"/>
    </location>
</feature>
<reference evidence="2 3" key="1">
    <citation type="journal article" date="2020" name="Syst. Appl. Microbiol.">
        <title>Arthrospiribacter ruber gen. nov., sp. nov., a novel bacterium isolated from Arthrospira cultures.</title>
        <authorList>
            <person name="Waleron M."/>
            <person name="Misztak A."/>
            <person name="Waleron M.M."/>
            <person name="Furmaniak M."/>
            <person name="Mrozik A."/>
            <person name="Waleron K."/>
        </authorList>
    </citation>
    <scope>NUCLEOTIDE SEQUENCE [LARGE SCALE GENOMIC DNA]</scope>
    <source>
        <strain evidence="2 3">DPMB0001</strain>
    </source>
</reference>
<keyword evidence="3" id="KW-1185">Reference proteome</keyword>
<proteinExistence type="predicted"/>
<dbReference type="RefSeq" id="WP_219291245.1">
    <property type="nucleotide sequence ID" value="NZ_RPHB01000006.1"/>
</dbReference>
<comment type="caution">
    <text evidence="2">The sequence shown here is derived from an EMBL/GenBank/DDBJ whole genome shotgun (WGS) entry which is preliminary data.</text>
</comment>
<dbReference type="EMBL" id="RPHB01000006">
    <property type="protein sequence ID" value="MBW3469004.1"/>
    <property type="molecule type" value="Genomic_DNA"/>
</dbReference>
<keyword evidence="1" id="KW-0732">Signal</keyword>
<sequence length="160" mass="17951">MKKLLLIFSMFSVMGIANAQEQGDIRLQLGADYRLQINEVGANAGIEYLFVDNFSIAPNFTYLFPAERILMMNLNVDLRYYLTQGVSQVYILGGYNNYWENFQPGLPGQSRTRPGGNFGAGAFFDVGETLGFITEFKIQSQNTRLPVLRLGVVLNLGGRY</sequence>